<evidence type="ECO:0000313" key="1">
    <source>
        <dbReference type="EMBL" id="CAH1798023.1"/>
    </source>
</evidence>
<comment type="caution">
    <text evidence="1">The sequence shown here is derived from an EMBL/GenBank/DDBJ whole genome shotgun (WGS) entry which is preliminary data.</text>
</comment>
<keyword evidence="2" id="KW-1185">Reference proteome</keyword>
<accession>A0A8S4PWJ6</accession>
<protein>
    <submittedName>
        <fullName evidence="1">Uncharacterized protein</fullName>
    </submittedName>
</protein>
<reference evidence="1" key="1">
    <citation type="submission" date="2022-03" db="EMBL/GenBank/DDBJ databases">
        <authorList>
            <person name="Martin C."/>
        </authorList>
    </citation>
    <scope>NUCLEOTIDE SEQUENCE</scope>
</reference>
<dbReference type="AlphaFoldDB" id="A0A8S4PWJ6"/>
<gene>
    <name evidence="1" type="ORF">OFUS_LOCUS22220</name>
</gene>
<sequence length="143" mass="16722">KIPDKLHEVHNIGNICNSYQTTVFLYGKRAWSMGKQIPDKLHEVCNIGNICNSYQTIVLYGKRAWSMGKQIPDKLHEVHNTGNICNSYQTIVLYGKRAWSKGNKYPINYMKCTTLETYATHIKRLFYMEREHGLRETNTRYST</sequence>
<evidence type="ECO:0000313" key="2">
    <source>
        <dbReference type="Proteomes" id="UP000749559"/>
    </source>
</evidence>
<dbReference type="EMBL" id="CAIIXF020000010">
    <property type="protein sequence ID" value="CAH1798023.1"/>
    <property type="molecule type" value="Genomic_DNA"/>
</dbReference>
<feature type="non-terminal residue" evidence="1">
    <location>
        <position position="1"/>
    </location>
</feature>
<organism evidence="1 2">
    <name type="scientific">Owenia fusiformis</name>
    <name type="common">Polychaete worm</name>
    <dbReference type="NCBI Taxonomy" id="6347"/>
    <lineage>
        <taxon>Eukaryota</taxon>
        <taxon>Metazoa</taxon>
        <taxon>Spiralia</taxon>
        <taxon>Lophotrochozoa</taxon>
        <taxon>Annelida</taxon>
        <taxon>Polychaeta</taxon>
        <taxon>Sedentaria</taxon>
        <taxon>Canalipalpata</taxon>
        <taxon>Sabellida</taxon>
        <taxon>Oweniida</taxon>
        <taxon>Oweniidae</taxon>
        <taxon>Owenia</taxon>
    </lineage>
</organism>
<dbReference type="Proteomes" id="UP000749559">
    <property type="component" value="Unassembled WGS sequence"/>
</dbReference>
<name>A0A8S4PWJ6_OWEFU</name>
<proteinExistence type="predicted"/>